<dbReference type="Pfam" id="PF11535">
    <property type="entry name" value="Calci_bind_CcbP"/>
    <property type="match status" value="1"/>
</dbReference>
<dbReference type="InterPro" id="IPR020994">
    <property type="entry name" value="Uncharacterised_Ca-bd_CcbP"/>
</dbReference>
<dbReference type="Proteomes" id="UP000597444">
    <property type="component" value="Unassembled WGS sequence"/>
</dbReference>
<name>A0A8J3IDC4_9CHLR</name>
<dbReference type="EMBL" id="BNJK01000001">
    <property type="protein sequence ID" value="GHO93299.1"/>
    <property type="molecule type" value="Genomic_DNA"/>
</dbReference>
<protein>
    <submittedName>
        <fullName evidence="1">Calcium-binding protein</fullName>
    </submittedName>
</protein>
<proteinExistence type="predicted"/>
<dbReference type="RefSeq" id="WP_220204090.1">
    <property type="nucleotide sequence ID" value="NZ_BNJK01000001.1"/>
</dbReference>
<dbReference type="AlphaFoldDB" id="A0A8J3IDC4"/>
<accession>A0A8J3IDC4</accession>
<organism evidence="1 2">
    <name type="scientific">Reticulibacter mediterranei</name>
    <dbReference type="NCBI Taxonomy" id="2778369"/>
    <lineage>
        <taxon>Bacteria</taxon>
        <taxon>Bacillati</taxon>
        <taxon>Chloroflexota</taxon>
        <taxon>Ktedonobacteria</taxon>
        <taxon>Ktedonobacterales</taxon>
        <taxon>Reticulibacteraceae</taxon>
        <taxon>Reticulibacter</taxon>
    </lineage>
</organism>
<evidence type="ECO:0000313" key="1">
    <source>
        <dbReference type="EMBL" id="GHO93299.1"/>
    </source>
</evidence>
<reference evidence="1" key="1">
    <citation type="submission" date="2020-10" db="EMBL/GenBank/DDBJ databases">
        <title>Taxonomic study of unclassified bacteria belonging to the class Ktedonobacteria.</title>
        <authorList>
            <person name="Yabe S."/>
            <person name="Wang C.M."/>
            <person name="Zheng Y."/>
            <person name="Sakai Y."/>
            <person name="Cavaletti L."/>
            <person name="Monciardini P."/>
            <person name="Donadio S."/>
        </authorList>
    </citation>
    <scope>NUCLEOTIDE SEQUENCE</scope>
    <source>
        <strain evidence="1">ID150040</strain>
    </source>
</reference>
<sequence length="130" mass="15352">MKHHYTEEERSERDERIAMEIVVDSYDEEEQMLGWQAYLSQKLHFPFTARCIEQRAISPLKVGDEVEAVGMPLDEECVSGMFVLIKWQGIQFGVPLIQLEGVKVDKKTQQAIEDWHYWVNQDDDEEEEEF</sequence>
<evidence type="ECO:0000313" key="2">
    <source>
        <dbReference type="Proteomes" id="UP000597444"/>
    </source>
</evidence>
<dbReference type="Gene3D" id="6.10.140.400">
    <property type="match status" value="2"/>
</dbReference>
<keyword evidence="2" id="KW-1185">Reference proteome</keyword>
<gene>
    <name evidence="1" type="ORF">KSF_033470</name>
</gene>
<comment type="caution">
    <text evidence="1">The sequence shown here is derived from an EMBL/GenBank/DDBJ whole genome shotgun (WGS) entry which is preliminary data.</text>
</comment>